<dbReference type="EMBL" id="JAVRRD010000024">
    <property type="protein sequence ID" value="KAK5047783.1"/>
    <property type="molecule type" value="Genomic_DNA"/>
</dbReference>
<evidence type="ECO:0000256" key="1">
    <source>
        <dbReference type="SAM" id="Phobius"/>
    </source>
</evidence>
<feature type="transmembrane region" description="Helical" evidence="1">
    <location>
        <begin position="6"/>
        <end position="25"/>
    </location>
</feature>
<keyword evidence="1" id="KW-0812">Transmembrane</keyword>
<gene>
    <name evidence="2" type="ORF">LTR84_006448</name>
</gene>
<keyword evidence="1" id="KW-0472">Membrane</keyword>
<evidence type="ECO:0000313" key="3">
    <source>
        <dbReference type="Proteomes" id="UP001358417"/>
    </source>
</evidence>
<dbReference type="RefSeq" id="XP_064703310.1">
    <property type="nucleotide sequence ID" value="XM_064850009.1"/>
</dbReference>
<reference evidence="2 3" key="1">
    <citation type="submission" date="2023-08" db="EMBL/GenBank/DDBJ databases">
        <title>Black Yeasts Isolated from many extreme environments.</title>
        <authorList>
            <person name="Coleine C."/>
            <person name="Stajich J.E."/>
            <person name="Selbmann L."/>
        </authorList>
    </citation>
    <scope>NUCLEOTIDE SEQUENCE [LARGE SCALE GENOMIC DNA]</scope>
    <source>
        <strain evidence="2 3">CCFEE 5792</strain>
    </source>
</reference>
<keyword evidence="3" id="KW-1185">Reference proteome</keyword>
<dbReference type="Proteomes" id="UP001358417">
    <property type="component" value="Unassembled WGS sequence"/>
</dbReference>
<proteinExistence type="predicted"/>
<organism evidence="2 3">
    <name type="scientific">Exophiala bonariae</name>
    <dbReference type="NCBI Taxonomy" id="1690606"/>
    <lineage>
        <taxon>Eukaryota</taxon>
        <taxon>Fungi</taxon>
        <taxon>Dikarya</taxon>
        <taxon>Ascomycota</taxon>
        <taxon>Pezizomycotina</taxon>
        <taxon>Eurotiomycetes</taxon>
        <taxon>Chaetothyriomycetidae</taxon>
        <taxon>Chaetothyriales</taxon>
        <taxon>Herpotrichiellaceae</taxon>
        <taxon>Exophiala</taxon>
    </lineage>
</organism>
<evidence type="ECO:0008006" key="4">
    <source>
        <dbReference type="Google" id="ProtNLM"/>
    </source>
</evidence>
<keyword evidence="1" id="KW-1133">Transmembrane helix</keyword>
<protein>
    <recommendedName>
        <fullName evidence="4">YtxH domain-containing protein</fullName>
    </recommendedName>
</protein>
<sequence>MVQTRTIVGLGGALGLVGLAIVGLGNQSSDRQYKKTLQYMHDGREKIAEKFDAATDVAGKKLDQAAGKK</sequence>
<name>A0AAV9N1C3_9EURO</name>
<dbReference type="GeneID" id="89974620"/>
<evidence type="ECO:0000313" key="2">
    <source>
        <dbReference type="EMBL" id="KAK5047783.1"/>
    </source>
</evidence>
<accession>A0AAV9N1C3</accession>
<comment type="caution">
    <text evidence="2">The sequence shown here is derived from an EMBL/GenBank/DDBJ whole genome shotgun (WGS) entry which is preliminary data.</text>
</comment>
<dbReference type="AlphaFoldDB" id="A0AAV9N1C3"/>